<feature type="chain" id="PRO_5020989145" evidence="2">
    <location>
        <begin position="19"/>
        <end position="75"/>
    </location>
</feature>
<name>A0A4V1C551_PYROR</name>
<organism evidence="3 4">
    <name type="scientific">Pyricularia oryzae</name>
    <name type="common">Rice blast fungus</name>
    <name type="synonym">Magnaporthe oryzae</name>
    <dbReference type="NCBI Taxonomy" id="318829"/>
    <lineage>
        <taxon>Eukaryota</taxon>
        <taxon>Fungi</taxon>
        <taxon>Dikarya</taxon>
        <taxon>Ascomycota</taxon>
        <taxon>Pezizomycotina</taxon>
        <taxon>Sordariomycetes</taxon>
        <taxon>Sordariomycetidae</taxon>
        <taxon>Magnaporthales</taxon>
        <taxon>Pyriculariaceae</taxon>
        <taxon>Pyricularia</taxon>
    </lineage>
</organism>
<proteinExistence type="predicted"/>
<accession>A0A4V1C551</accession>
<gene>
    <name evidence="3" type="ORF">PoMZ_00058</name>
</gene>
<feature type="signal peptide" evidence="2">
    <location>
        <begin position="1"/>
        <end position="18"/>
    </location>
</feature>
<dbReference type="AlphaFoldDB" id="A0A4V1C551"/>
<reference evidence="3 4" key="1">
    <citation type="journal article" date="2019" name="Mol. Biol. Evol.">
        <title>Blast fungal genomes show frequent chromosomal changes, gene gains and losses, and effector gene turnover.</title>
        <authorList>
            <person name="Gomez Luciano L.B."/>
            <person name="Jason Tsai I."/>
            <person name="Chuma I."/>
            <person name="Tosa Y."/>
            <person name="Chen Y.H."/>
            <person name="Li J.Y."/>
            <person name="Li M.Y."/>
            <person name="Jade Lu M.Y."/>
            <person name="Nakayashiki H."/>
            <person name="Li W.H."/>
        </authorList>
    </citation>
    <scope>NUCLEOTIDE SEQUENCE [LARGE SCALE GENOMIC DNA]</scope>
    <source>
        <strain evidence="3">MZ5-1-6</strain>
    </source>
</reference>
<evidence type="ECO:0000256" key="2">
    <source>
        <dbReference type="SAM" id="SignalP"/>
    </source>
</evidence>
<keyword evidence="2" id="KW-0732">Signal</keyword>
<dbReference type="Proteomes" id="UP000294847">
    <property type="component" value="Chromosome 2"/>
</dbReference>
<sequence>MHYKQVLVIFALAQVAIAAPARGRPSRPSPGRGGAPGRGGPPGLDRKPSTLKDFFIGGFRDRFSKFTGKLFGGGR</sequence>
<feature type="compositionally biased region" description="Gly residues" evidence="1">
    <location>
        <begin position="31"/>
        <end position="42"/>
    </location>
</feature>
<evidence type="ECO:0000256" key="1">
    <source>
        <dbReference type="SAM" id="MobiDB-lite"/>
    </source>
</evidence>
<dbReference type="EMBL" id="CP034205">
    <property type="protein sequence ID" value="QBZ55165.1"/>
    <property type="molecule type" value="Genomic_DNA"/>
</dbReference>
<feature type="region of interest" description="Disordered" evidence="1">
    <location>
        <begin position="20"/>
        <end position="50"/>
    </location>
</feature>
<evidence type="ECO:0000313" key="4">
    <source>
        <dbReference type="Proteomes" id="UP000294847"/>
    </source>
</evidence>
<evidence type="ECO:0000313" key="3">
    <source>
        <dbReference type="EMBL" id="QBZ55165.1"/>
    </source>
</evidence>
<protein>
    <submittedName>
        <fullName evidence="3">Uncharacterized protein</fullName>
    </submittedName>
</protein>